<dbReference type="Proteomes" id="UP000887566">
    <property type="component" value="Unplaced"/>
</dbReference>
<accession>A0A914UQ40</accession>
<dbReference type="AlphaFoldDB" id="A0A914UQ40"/>
<dbReference type="WBParaSite" id="PSAMB.scaffold1163size35103.g11322.t1">
    <property type="protein sequence ID" value="PSAMB.scaffold1163size35103.g11322.t1"/>
    <property type="gene ID" value="PSAMB.scaffold1163size35103.g11322"/>
</dbReference>
<reference evidence="3" key="1">
    <citation type="submission" date="2022-11" db="UniProtKB">
        <authorList>
            <consortium name="WormBaseParasite"/>
        </authorList>
    </citation>
    <scope>IDENTIFICATION</scope>
</reference>
<evidence type="ECO:0000313" key="3">
    <source>
        <dbReference type="WBParaSite" id="PSAMB.scaffold1163size35103.g11322.t1"/>
    </source>
</evidence>
<sequence length="452" mass="50649">MAASKKRLAVLEEETAAYDVQGNVAGIPITFAADKSAFLPSTDLASQILLGDANLPTLLVGEENFTFAVALAAQRRSQWKNIYVSKFQDLHNAEVILPEFEDVRKRNMAQVVLNRTLMAEKDDAISEQASIRRLRALCPNLSNNLEENCKGYAIQASQNRALANEHEEAVAAEEARLRKLSLLPCPSMLTASYKKTFKERRMAILQGDDEDDPSVEVDLDMLDNDSCPPSPVVSLLNDFESGGWLNLSIAEGNMPHFVLNAWTEMFPSVVVFHCPILSDGSDVATLVRDYFTSAGRQQKEGDYLFLGIIKRVPYVRECDLVTLLGHPIYCNGPLWFAQETAEDHSHIAQVGYRFVGADPDFPLRMLEYGYLHRGRYRIHELIIRDHLMLCFQHKAVKVSQSAAEEEPKTPIPSIQPPPSLDNQEQEFGSIFIQVKLHHVKSNPQKVVENANN</sequence>
<proteinExistence type="predicted"/>
<evidence type="ECO:0000256" key="1">
    <source>
        <dbReference type="SAM" id="MobiDB-lite"/>
    </source>
</evidence>
<name>A0A914UQ40_9BILA</name>
<feature type="region of interest" description="Disordered" evidence="1">
    <location>
        <begin position="401"/>
        <end position="423"/>
    </location>
</feature>
<feature type="compositionally biased region" description="Pro residues" evidence="1">
    <location>
        <begin position="409"/>
        <end position="419"/>
    </location>
</feature>
<protein>
    <submittedName>
        <fullName evidence="3">Uncharacterized protein</fullName>
    </submittedName>
</protein>
<evidence type="ECO:0000313" key="2">
    <source>
        <dbReference type="Proteomes" id="UP000887566"/>
    </source>
</evidence>
<keyword evidence="2" id="KW-1185">Reference proteome</keyword>
<organism evidence="2 3">
    <name type="scientific">Plectus sambesii</name>
    <dbReference type="NCBI Taxonomy" id="2011161"/>
    <lineage>
        <taxon>Eukaryota</taxon>
        <taxon>Metazoa</taxon>
        <taxon>Ecdysozoa</taxon>
        <taxon>Nematoda</taxon>
        <taxon>Chromadorea</taxon>
        <taxon>Plectida</taxon>
        <taxon>Plectina</taxon>
        <taxon>Plectoidea</taxon>
        <taxon>Plectidae</taxon>
        <taxon>Plectus</taxon>
    </lineage>
</organism>